<proteinExistence type="predicted"/>
<evidence type="ECO:0000313" key="1">
    <source>
        <dbReference type="EMBL" id="CBI00971.1"/>
    </source>
</evidence>
<protein>
    <submittedName>
        <fullName evidence="1">Uncharacterized protein</fullName>
    </submittedName>
</protein>
<sequence length="228" mass="25922">MAAETRKELCERLFAESMAGTTERAWLDGLFTAYEQSDKLSVQHFLADEVLFTGGHVKRAILEKIIAPIVLAAGGRYEPRFTEVHDVRTSHYTLYRLGELAITLSAVGERSQPLRAARFREEYQAGRIPKSDMAFSFVLDPIPEPAEDSTAWIVFKHGKKRIDSSIPQFAVFQGLDQRGFVVWNYDLFAAQIDLAEDLLNKRATQIPDDGGIPTLKEHLRRIRERRKS</sequence>
<dbReference type="EMBL" id="CABO01000010">
    <property type="protein sequence ID" value="CBI00971.1"/>
    <property type="molecule type" value="Genomic_DNA"/>
</dbReference>
<dbReference type="AlphaFoldDB" id="E6Q1B1"/>
<name>E6Q1B1_9ZZZZ</name>
<organism evidence="1">
    <name type="scientific">mine drainage metagenome</name>
    <dbReference type="NCBI Taxonomy" id="410659"/>
    <lineage>
        <taxon>unclassified sequences</taxon>
        <taxon>metagenomes</taxon>
        <taxon>ecological metagenomes</taxon>
    </lineage>
</organism>
<reference evidence="1" key="1">
    <citation type="submission" date="2009-10" db="EMBL/GenBank/DDBJ databases">
        <title>Diversity of trophic interactions inside an arsenic-rich microbial ecosystem.</title>
        <authorList>
            <person name="Bertin P.N."/>
            <person name="Heinrich-Salmeron A."/>
            <person name="Pelletier E."/>
            <person name="Goulhen-Chollet F."/>
            <person name="Arsene-Ploetze F."/>
            <person name="Gallien S."/>
            <person name="Calteau A."/>
            <person name="Vallenet D."/>
            <person name="Casiot C."/>
            <person name="Chane-Woon-Ming B."/>
            <person name="Giloteaux L."/>
            <person name="Barakat M."/>
            <person name="Bonnefoy V."/>
            <person name="Bruneel O."/>
            <person name="Chandler M."/>
            <person name="Cleiss J."/>
            <person name="Duran R."/>
            <person name="Elbaz-Poulichet F."/>
            <person name="Fonknechten N."/>
            <person name="Lauga B."/>
            <person name="Mornico D."/>
            <person name="Ortet P."/>
            <person name="Schaeffer C."/>
            <person name="Siguier P."/>
            <person name="Alexander Thil Smith A."/>
            <person name="Van Dorsselaer A."/>
            <person name="Weissenbach J."/>
            <person name="Medigue C."/>
            <person name="Le Paslier D."/>
        </authorList>
    </citation>
    <scope>NUCLEOTIDE SEQUENCE</scope>
</reference>
<gene>
    <name evidence="1" type="ORF">CARN4_0321</name>
</gene>
<accession>E6Q1B1</accession>
<comment type="caution">
    <text evidence="1">The sequence shown here is derived from an EMBL/GenBank/DDBJ whole genome shotgun (WGS) entry which is preliminary data.</text>
</comment>